<reference evidence="2" key="1">
    <citation type="submission" date="2020-02" db="EMBL/GenBank/DDBJ databases">
        <authorList>
            <person name="Meier V. D."/>
        </authorList>
    </citation>
    <scope>NUCLEOTIDE SEQUENCE</scope>
    <source>
        <strain evidence="2">AVDCRST_MAG89</strain>
    </source>
</reference>
<keyword evidence="1" id="KW-0472">Membrane</keyword>
<dbReference type="AlphaFoldDB" id="A0A6J4KK01"/>
<feature type="transmembrane region" description="Helical" evidence="1">
    <location>
        <begin position="12"/>
        <end position="29"/>
    </location>
</feature>
<organism evidence="2">
    <name type="scientific">uncultured Gemmatimonadota bacterium</name>
    <dbReference type="NCBI Taxonomy" id="203437"/>
    <lineage>
        <taxon>Bacteria</taxon>
        <taxon>Pseudomonadati</taxon>
        <taxon>Gemmatimonadota</taxon>
        <taxon>environmental samples</taxon>
    </lineage>
</organism>
<proteinExistence type="predicted"/>
<keyword evidence="1" id="KW-0812">Transmembrane</keyword>
<sequence>MGLRAPPARHSIRFSFNVVYLPVLGFTNANRPARRMRGRGE</sequence>
<protein>
    <submittedName>
        <fullName evidence="2">Uncharacterized protein</fullName>
    </submittedName>
</protein>
<keyword evidence="1" id="KW-1133">Transmembrane helix</keyword>
<accession>A0A6J4KK01</accession>
<dbReference type="EMBL" id="CADCTV010000206">
    <property type="protein sequence ID" value="CAA9308241.1"/>
    <property type="molecule type" value="Genomic_DNA"/>
</dbReference>
<evidence type="ECO:0000256" key="1">
    <source>
        <dbReference type="SAM" id="Phobius"/>
    </source>
</evidence>
<evidence type="ECO:0000313" key="2">
    <source>
        <dbReference type="EMBL" id="CAA9308241.1"/>
    </source>
</evidence>
<gene>
    <name evidence="2" type="ORF">AVDCRST_MAG89-946</name>
</gene>
<name>A0A6J4KK01_9BACT</name>